<dbReference type="SUPFAM" id="SSF48113">
    <property type="entry name" value="Heme-dependent peroxidases"/>
    <property type="match status" value="3"/>
</dbReference>
<dbReference type="Pfam" id="PF03098">
    <property type="entry name" value="An_peroxidase"/>
    <property type="match status" value="3"/>
</dbReference>
<keyword evidence="3" id="KW-0560">Oxidoreductase</keyword>
<evidence type="ECO:0000256" key="7">
    <source>
        <dbReference type="PIRSR" id="PIRSR619791-2"/>
    </source>
</evidence>
<keyword evidence="9" id="KW-1185">Reference proteome</keyword>
<keyword evidence="4 7" id="KW-0479">Metal-binding</keyword>
<name>A0A9N9REK9_9NEOP</name>
<dbReference type="GO" id="GO:0140825">
    <property type="term" value="F:lactoperoxidase activity"/>
    <property type="evidence" value="ECO:0007669"/>
    <property type="project" value="UniProtKB-EC"/>
</dbReference>
<keyword evidence="7" id="KW-0349">Heme</keyword>
<evidence type="ECO:0000256" key="5">
    <source>
        <dbReference type="ARBA" id="ARBA00022729"/>
    </source>
</evidence>
<accession>A0A9N9REK9</accession>
<evidence type="ECO:0000313" key="9">
    <source>
        <dbReference type="Proteomes" id="UP001153714"/>
    </source>
</evidence>
<reference evidence="8" key="1">
    <citation type="submission" date="2021-12" db="EMBL/GenBank/DDBJ databases">
        <authorList>
            <person name="King R."/>
        </authorList>
    </citation>
    <scope>NUCLEOTIDE SEQUENCE</scope>
</reference>
<evidence type="ECO:0000256" key="6">
    <source>
        <dbReference type="ARBA" id="ARBA00023157"/>
    </source>
</evidence>
<evidence type="ECO:0000256" key="2">
    <source>
        <dbReference type="ARBA" id="ARBA00012313"/>
    </source>
</evidence>
<dbReference type="GO" id="GO:0046872">
    <property type="term" value="F:metal ion binding"/>
    <property type="evidence" value="ECO:0007669"/>
    <property type="project" value="UniProtKB-KW"/>
</dbReference>
<evidence type="ECO:0000256" key="3">
    <source>
        <dbReference type="ARBA" id="ARBA00022559"/>
    </source>
</evidence>
<organism evidence="8 9">
    <name type="scientific">Diatraea saccharalis</name>
    <name type="common">sugarcane borer</name>
    <dbReference type="NCBI Taxonomy" id="40085"/>
    <lineage>
        <taxon>Eukaryota</taxon>
        <taxon>Metazoa</taxon>
        <taxon>Ecdysozoa</taxon>
        <taxon>Arthropoda</taxon>
        <taxon>Hexapoda</taxon>
        <taxon>Insecta</taxon>
        <taxon>Pterygota</taxon>
        <taxon>Neoptera</taxon>
        <taxon>Endopterygota</taxon>
        <taxon>Lepidoptera</taxon>
        <taxon>Glossata</taxon>
        <taxon>Ditrysia</taxon>
        <taxon>Pyraloidea</taxon>
        <taxon>Crambidae</taxon>
        <taxon>Crambinae</taxon>
        <taxon>Diatraea</taxon>
    </lineage>
</organism>
<sequence>MEQHRQILVPNMRAAVVCAFLYINCAYAQVLYDIYFGKPLKSERNTFLNSINATSLCTIRVEPCKKHEGRRVDGTCANPKYPSRGGTATPLLRMLPASYGLGNTLRTSVNGSELPSTRLLRTKLLSDGHPVDHRFTVHASQLAIFSFTDIVDVNAILRSVLVSDCCIGNTPNRVNPLCIAIPVPADDPYLRRTGIRCMNLTRVPTFQELGCISNAIPAERYNLPTPLLDLSVVYGFTNEHERQLREYRGGLLKSVKRNGMEYPPSTSTDCFGNRRPIENACYGFGDDQNGNVISIVTLIALWFFREHNRLSHKLAEINPCWSDQELFKTARYINIAQWQHMVYYELMPEFIGRENALNAGVIHNTQGYVNDFDENYEPGFYYEYLVGGRWFHNIQDGRTDLYSNKGEYLGTRTQVDDVFRSGILELNNTEADLTQGVFRQPSHKFDYVFDPDMVERVAGNLQAALDVAAVDIARGRDQGLQPYNQYRKLCGLPYAHKFEDFQDVIFADKVEQMRRIYYDVNDVDMMAAIHSEKMIDGGFVGPTLFCIIVHNLLHWRKSDRHFFEHGDIPAALTLQPCKKHEGRRIDGTCANPKYPSRGGTATPLLRMLPASYGLGNTIRPSLSGSELPSARLLRTKLLSVGYPEDHYFNILGVEYTGPNDCCIGNTPNRKIPKCISIPVPSDDPYLRRSGIRCMNLTRQVTFQERGCIPNTMPTERYGLPTPLLDLSTVYGYTNEREKQIREYEDGLLISEKRNKMEYPPDTAPYCFGNRRPIENACYEFGDAVAANAFPGLTLATLWFFREHNRLARKLAEINPCWSDQELFETARYINIAEWQHLFYYELMAEFLGRDNALSTGVIYDTPGHVNDFDEHYEPGLYHEYIVGTRWFHTFLDSRTDLYSNQGKYLGTRTAVDDEFRSGVLELNNTEADLTQGAFRQPAHKFDYVIEPDLVERVAGNAQKALDVAAVDIARGRDQGLQPYNQYRKLCGLPYAHEFEDFHDVIFPDKVKQMRRIYHDVNDVDVMAAIYSEKMIDGGFMGPTLFCIIVQNLLHWRKSDRHFFEHGDIPAALTLPQLNEIRKSSAARLLCDNGDGVDEIQPRAILNPGPGSCTILVEPCKRYEGRRVDGTCSNPKYPTRGAAPTPLLRMLPANYGLGNTLRPSSNGSELPSTRLLRTKLLSDGYPTDHNFNVLGAHLSVFATMDTVDLNSFLRYTRENDCCIGNIPNRMNPQCMAIPVPSDDPYLRHTGVRCMNLTRHATYQDMGCISNTMPAERYSLSTPLLDLSIVYGFTKERERQIREYKDGLLISEKRNRLEYPPDTAPHCTGNIKPTENACYEFGDSLAGNDYPGITLTALWFFREHNRLARELAEINPCWTDQELFETARYINIAEWQHLFYYELMAEFLGRENALSTGVIYDTHGHVNDFDEEYEPGIHHEYIVGTRWFHTFTDGRTDLYSNTGKYLGSRTAVDDVFRSGILEVNNTEADLTQGAFRQPSHKFDYIIEPDLVERVGGNTQLALDVAAVDISRGRDQGLQPYNQYRKLCGLPYAHEFEDFHDVIFPDKVEQMRRIYYDVNDVDVMAAIYSEKLIDGGYVGPTLFCIIVHNLLHWRKSDRHFFEHGDIPAALTLRELYILLLLAVPATSSAWEVFW</sequence>
<dbReference type="Proteomes" id="UP001153714">
    <property type="component" value="Chromosome 9"/>
</dbReference>
<dbReference type="Gene3D" id="1.10.640.10">
    <property type="entry name" value="Haem peroxidase domain superfamily, animal type"/>
    <property type="match status" value="3"/>
</dbReference>
<evidence type="ECO:0000313" key="8">
    <source>
        <dbReference type="EMBL" id="CAG9796272.1"/>
    </source>
</evidence>
<dbReference type="PANTHER" id="PTHR11475:SF86">
    <property type="entry name" value="PEROXIDASE"/>
    <property type="match status" value="1"/>
</dbReference>
<dbReference type="GO" id="GO:0020037">
    <property type="term" value="F:heme binding"/>
    <property type="evidence" value="ECO:0007669"/>
    <property type="project" value="InterPro"/>
</dbReference>
<dbReference type="OrthoDB" id="823504at2759"/>
<evidence type="ECO:0000256" key="4">
    <source>
        <dbReference type="ARBA" id="ARBA00022723"/>
    </source>
</evidence>
<keyword evidence="7" id="KW-0408">Iron</keyword>
<comment type="catalytic activity">
    <reaction evidence="1">
        <text>2 a phenolic donor + H2O2 = 2 a phenolic radical donor + 2 H2O</text>
        <dbReference type="Rhea" id="RHEA:56136"/>
        <dbReference type="ChEBI" id="CHEBI:15377"/>
        <dbReference type="ChEBI" id="CHEBI:16240"/>
        <dbReference type="ChEBI" id="CHEBI:139520"/>
        <dbReference type="ChEBI" id="CHEBI:139521"/>
        <dbReference type="EC" id="1.11.1.7"/>
    </reaction>
</comment>
<dbReference type="GO" id="GO:0006979">
    <property type="term" value="P:response to oxidative stress"/>
    <property type="evidence" value="ECO:0007669"/>
    <property type="project" value="InterPro"/>
</dbReference>
<keyword evidence="3" id="KW-0575">Peroxidase</keyword>
<dbReference type="InterPro" id="IPR010255">
    <property type="entry name" value="Haem_peroxidase_sf"/>
</dbReference>
<dbReference type="EC" id="1.11.1.7" evidence="2"/>
<feature type="binding site" description="axial binding residue" evidence="7">
    <location>
        <position position="1443"/>
    </location>
    <ligand>
        <name>heme b</name>
        <dbReference type="ChEBI" id="CHEBI:60344"/>
    </ligand>
    <ligandPart>
        <name>Fe</name>
        <dbReference type="ChEBI" id="CHEBI:18248"/>
    </ligandPart>
</feature>
<proteinExistence type="predicted"/>
<evidence type="ECO:0000256" key="1">
    <source>
        <dbReference type="ARBA" id="ARBA00000189"/>
    </source>
</evidence>
<dbReference type="PANTHER" id="PTHR11475">
    <property type="entry name" value="OXIDASE/PEROXIDASE"/>
    <property type="match status" value="1"/>
</dbReference>
<keyword evidence="5" id="KW-0732">Signal</keyword>
<dbReference type="FunFam" id="1.10.640.10:FF:000007">
    <property type="entry name" value="Peroxidase mlt-7"/>
    <property type="match status" value="1"/>
</dbReference>
<gene>
    <name evidence="8" type="ORF">DIATSA_LOCUS13472</name>
</gene>
<keyword evidence="6" id="KW-1015">Disulfide bond</keyword>
<dbReference type="PRINTS" id="PR00457">
    <property type="entry name" value="ANPEROXIDASE"/>
</dbReference>
<dbReference type="InterPro" id="IPR019791">
    <property type="entry name" value="Haem_peroxidase_animal"/>
</dbReference>
<dbReference type="InterPro" id="IPR037120">
    <property type="entry name" value="Haem_peroxidase_sf_animal"/>
</dbReference>
<protein>
    <recommendedName>
        <fullName evidence="2">peroxidase</fullName>
        <ecNumber evidence="2">1.11.1.7</ecNumber>
    </recommendedName>
</protein>
<dbReference type="EMBL" id="OU893340">
    <property type="protein sequence ID" value="CAG9796272.1"/>
    <property type="molecule type" value="Genomic_DNA"/>
</dbReference>
<reference evidence="8" key="2">
    <citation type="submission" date="2022-10" db="EMBL/GenBank/DDBJ databases">
        <authorList>
            <consortium name="ENA_rothamsted_submissions"/>
            <consortium name="culmorum"/>
            <person name="King R."/>
        </authorList>
    </citation>
    <scope>NUCLEOTIDE SEQUENCE</scope>
</reference>